<dbReference type="Proteomes" id="UP000201566">
    <property type="component" value="Segment"/>
</dbReference>
<keyword evidence="2" id="KW-0812">Transmembrane</keyword>
<evidence type="ECO:0000256" key="1">
    <source>
        <dbReference type="SAM" id="MobiDB-lite"/>
    </source>
</evidence>
<feature type="compositionally biased region" description="Basic residues" evidence="1">
    <location>
        <begin position="349"/>
        <end position="365"/>
    </location>
</feature>
<protein>
    <submittedName>
        <fullName evidence="3">N-acetyl-glucosamine transferase</fullName>
    </submittedName>
</protein>
<evidence type="ECO:0000313" key="3">
    <source>
        <dbReference type="EMBL" id="AGO82342.1"/>
    </source>
</evidence>
<reference evidence="3 4" key="1">
    <citation type="journal article" date="2013" name="Science">
        <title>Pandoraviruses: amoeba viruses with genomes up to 2.5 Mb reaching that of parasitic eukaryotes.</title>
        <authorList>
            <person name="Philippe N."/>
            <person name="Legendre M."/>
            <person name="Doutre G."/>
            <person name="Coute Y."/>
            <person name="Poirot O."/>
            <person name="Lescot M."/>
            <person name="Arslan D."/>
            <person name="Seltzer V."/>
            <person name="Bertaux L."/>
            <person name="Bruley C."/>
            <person name="Garin J."/>
            <person name="Claverie J.M."/>
            <person name="Abergel C."/>
        </authorList>
    </citation>
    <scope>NUCLEOTIDE SEQUENCE [LARGE SCALE GENOMIC DNA]</scope>
    <source>
        <strain evidence="3">Melbourne</strain>
    </source>
</reference>
<accession>S4VPY9</accession>
<dbReference type="GO" id="GO:0016740">
    <property type="term" value="F:transferase activity"/>
    <property type="evidence" value="ECO:0007669"/>
    <property type="project" value="UniProtKB-KW"/>
</dbReference>
<keyword evidence="2" id="KW-1133">Transmembrane helix</keyword>
<feature type="compositionally biased region" description="Acidic residues" evidence="1">
    <location>
        <begin position="278"/>
        <end position="301"/>
    </location>
</feature>
<evidence type="ECO:0000256" key="2">
    <source>
        <dbReference type="SAM" id="Phobius"/>
    </source>
</evidence>
<feature type="region of interest" description="Disordered" evidence="1">
    <location>
        <begin position="277"/>
        <end position="381"/>
    </location>
</feature>
<proteinExistence type="predicted"/>
<feature type="compositionally biased region" description="Pro residues" evidence="1">
    <location>
        <begin position="14"/>
        <end position="23"/>
    </location>
</feature>
<dbReference type="Pfam" id="PF11397">
    <property type="entry name" value="GlcNAc"/>
    <property type="match status" value="2"/>
</dbReference>
<dbReference type="RefSeq" id="YP_008319011.1">
    <property type="nucleotide sequence ID" value="NC_021858.1"/>
</dbReference>
<dbReference type="EMBL" id="KC977570">
    <property type="protein sequence ID" value="AGO82342.1"/>
    <property type="molecule type" value="Genomic_DNA"/>
</dbReference>
<sequence>MMGVRRMLGKGAPLSPPPPPPPAISAATPRTNAWQRRAVRVAGAIVLVAVVLGAIYAAVRARTRQAARRARLRARCRSTDPDAVRRTIFVSVVARGPRDVRAAAALIGALFDRARHPARIHVGLCRAAPADSYRARKVPHEGDERGIAAGGTCFDRPHATADEIDNDEDDEVDEIDVIEAYRAAYPHHDGQFEANVRVLTEEPGAARGPANAMLLVQRHLYRGQRYYATMSIDCRPCRGWDVAALADLDRAALHRASTATLAPATGMSRRVIITMCPDAEEDNVDGDDSSDDGDGDDDDPNADPNGGLQGVHDDRRPKPSAEKHGGDGVQSARNARDGDSDETAGRRGIFARRLRATVQKRRRAARAATEPTSARRPPTFGVFETWSPRGLPVVCTRAFRHAPVRPYGTPFWHSAFSLCEASPLVGTAPWDPWYEHLSLEGAVDWCATVRLWTHGWDFYSPTRALVRRAPGRALDAAPGSPVDLTPVAWREREAAYVRAWTLLGMAPPWHAQLAPYGLGTARAAAEYARLSGVDWLDRRADAHAFVGMWPVRGATPAEPARFDEREVAAKYGSWARFLDETDYRGGAAVQW</sequence>
<feature type="compositionally biased region" description="Low complexity" evidence="1">
    <location>
        <begin position="366"/>
        <end position="379"/>
    </location>
</feature>
<keyword evidence="2" id="KW-0472">Membrane</keyword>
<feature type="region of interest" description="Disordered" evidence="1">
    <location>
        <begin position="1"/>
        <end position="26"/>
    </location>
</feature>
<dbReference type="GeneID" id="16512648"/>
<name>S4VPY9_9VIRU</name>
<keyword evidence="3" id="KW-0808">Transferase</keyword>
<feature type="transmembrane region" description="Helical" evidence="2">
    <location>
        <begin position="38"/>
        <end position="59"/>
    </location>
</feature>
<dbReference type="InterPro" id="IPR021067">
    <property type="entry name" value="Glycosyltransferase"/>
</dbReference>
<dbReference type="InterPro" id="IPR018247">
    <property type="entry name" value="EF_Hand_1_Ca_BS"/>
</dbReference>
<gene>
    <name evidence="3" type="ORF">pdul_cds_331</name>
</gene>
<dbReference type="KEGG" id="vg:16512648"/>
<organism evidence="3 4">
    <name type="scientific">Pandoravirus dulcis</name>
    <dbReference type="NCBI Taxonomy" id="1349409"/>
    <lineage>
        <taxon>Viruses</taxon>
        <taxon>Pandoravirus</taxon>
    </lineage>
</organism>
<feature type="compositionally biased region" description="Basic and acidic residues" evidence="1">
    <location>
        <begin position="311"/>
        <end position="326"/>
    </location>
</feature>
<dbReference type="PANTHER" id="PTHR34496:SF7">
    <property type="entry name" value="GLYCOSYLTRANSFERASE (GLCNAC)"/>
    <property type="match status" value="1"/>
</dbReference>
<dbReference type="PANTHER" id="PTHR34496">
    <property type="entry name" value="GLCNAC TRANSFERASE-RELATED"/>
    <property type="match status" value="1"/>
</dbReference>
<dbReference type="PROSITE" id="PS00018">
    <property type="entry name" value="EF_HAND_1"/>
    <property type="match status" value="1"/>
</dbReference>
<evidence type="ECO:0000313" key="4">
    <source>
        <dbReference type="Proteomes" id="UP000201566"/>
    </source>
</evidence>